<name>F4L7U9_HALH1</name>
<geneLocation type="plasmid" evidence="1 2">
    <name>pHALHY01</name>
</geneLocation>
<gene>
    <name evidence="1" type="ordered locus">Halhy_6641</name>
</gene>
<reference evidence="1 2" key="1">
    <citation type="journal article" date="2011" name="Stand. Genomic Sci.">
        <title>Complete genome sequence of Haliscomenobacter hydrossis type strain (O).</title>
        <authorList>
            <consortium name="US DOE Joint Genome Institute (JGI-PGF)"/>
            <person name="Daligault H."/>
            <person name="Lapidus A."/>
            <person name="Zeytun A."/>
            <person name="Nolan M."/>
            <person name="Lucas S."/>
            <person name="Del Rio T.G."/>
            <person name="Tice H."/>
            <person name="Cheng J.F."/>
            <person name="Tapia R."/>
            <person name="Han C."/>
            <person name="Goodwin L."/>
            <person name="Pitluck S."/>
            <person name="Liolios K."/>
            <person name="Pagani I."/>
            <person name="Ivanova N."/>
            <person name="Huntemann M."/>
            <person name="Mavromatis K."/>
            <person name="Mikhailova N."/>
            <person name="Pati A."/>
            <person name="Chen A."/>
            <person name="Palaniappan K."/>
            <person name="Land M."/>
            <person name="Hauser L."/>
            <person name="Brambilla E.M."/>
            <person name="Rohde M."/>
            <person name="Verbarg S."/>
            <person name="Goker M."/>
            <person name="Bristow J."/>
            <person name="Eisen J.A."/>
            <person name="Markowitz V."/>
            <person name="Hugenholtz P."/>
            <person name="Kyrpides N.C."/>
            <person name="Klenk H.P."/>
            <person name="Woyke T."/>
        </authorList>
    </citation>
    <scope>NUCLEOTIDE SEQUENCE [LARGE SCALE GENOMIC DNA]</scope>
    <source>
        <strain evidence="2">ATCC 27775 / DSM 1100 / LMG 10767 / O</strain>
        <plasmid evidence="2">Plasmid pHALHY01</plasmid>
    </source>
</reference>
<accession>F4L7U9</accession>
<evidence type="ECO:0000313" key="1">
    <source>
        <dbReference type="EMBL" id="AEE54457.1"/>
    </source>
</evidence>
<keyword evidence="1" id="KW-0614">Plasmid</keyword>
<dbReference type="Proteomes" id="UP000008461">
    <property type="component" value="Plasmid pHALHY01"/>
</dbReference>
<sequence>MEFSGRKGIYSILPLDGASTKVCRGVEESRITENSIIRCDFRPEMNLKTP</sequence>
<dbReference type="AlphaFoldDB" id="F4L7U9"/>
<organism evidence="1 2">
    <name type="scientific">Haliscomenobacter hydrossis (strain ATCC 27775 / DSM 1100 / LMG 10767 / O)</name>
    <dbReference type="NCBI Taxonomy" id="760192"/>
    <lineage>
        <taxon>Bacteria</taxon>
        <taxon>Pseudomonadati</taxon>
        <taxon>Bacteroidota</taxon>
        <taxon>Saprospiria</taxon>
        <taxon>Saprospirales</taxon>
        <taxon>Haliscomenobacteraceae</taxon>
        <taxon>Haliscomenobacter</taxon>
    </lineage>
</organism>
<protein>
    <submittedName>
        <fullName evidence="1">Uncharacterized protein</fullName>
    </submittedName>
</protein>
<reference key="2">
    <citation type="submission" date="2011-04" db="EMBL/GenBank/DDBJ databases">
        <title>Complete sequence of plasmid 1 of Haliscomenobacter hydrossis DSM 1100.</title>
        <authorList>
            <consortium name="US DOE Joint Genome Institute (JGI-PGF)"/>
            <person name="Lucas S."/>
            <person name="Han J."/>
            <person name="Lapidus A."/>
            <person name="Bruce D."/>
            <person name="Goodwin L."/>
            <person name="Pitluck S."/>
            <person name="Peters L."/>
            <person name="Kyrpides N."/>
            <person name="Mavromatis K."/>
            <person name="Ivanova N."/>
            <person name="Ovchinnikova G."/>
            <person name="Pagani I."/>
            <person name="Daligault H."/>
            <person name="Detter J.C."/>
            <person name="Han C."/>
            <person name="Land M."/>
            <person name="Hauser L."/>
            <person name="Markowitz V."/>
            <person name="Cheng J.-F."/>
            <person name="Hugenholtz P."/>
            <person name="Woyke T."/>
            <person name="Wu D."/>
            <person name="Verbarg S."/>
            <person name="Frueling A."/>
            <person name="Brambilla E."/>
            <person name="Klenk H.-P."/>
            <person name="Eisen J.A."/>
        </authorList>
    </citation>
    <scope>NUCLEOTIDE SEQUENCE</scope>
    <source>
        <strain>DSM 1100</strain>
    </source>
</reference>
<keyword evidence="2" id="KW-1185">Reference proteome</keyword>
<dbReference type="EMBL" id="CP002692">
    <property type="protein sequence ID" value="AEE54457.1"/>
    <property type="molecule type" value="Genomic_DNA"/>
</dbReference>
<dbReference type="KEGG" id="hhy:Halhy_6641"/>
<dbReference type="HOGENOM" id="CLU_3118453_0_0_10"/>
<evidence type="ECO:0000313" key="2">
    <source>
        <dbReference type="Proteomes" id="UP000008461"/>
    </source>
</evidence>
<proteinExistence type="predicted"/>